<keyword evidence="6 9" id="KW-0211">Defensin</keyword>
<reference evidence="11" key="1">
    <citation type="submission" date="2025-08" db="UniProtKB">
        <authorList>
            <consortium name="Ensembl"/>
        </authorList>
    </citation>
    <scope>IDENTIFICATION</scope>
</reference>
<keyword evidence="8" id="KW-1015">Disulfide bond</keyword>
<comment type="subcellular location">
    <subcellularLocation>
        <location evidence="1 9">Secreted</location>
    </subcellularLocation>
</comment>
<sequence>MALSRKILYFVLALFFTLAQLPSGCQAGIDYPQPFPAGEFAVCEPCRLGRGKCRKMCLEDEKITGRCRLNFFCCQKRIF</sequence>
<keyword evidence="4 9" id="KW-0929">Antimicrobial</keyword>
<evidence type="ECO:0000313" key="12">
    <source>
        <dbReference type="Proteomes" id="UP000233160"/>
    </source>
</evidence>
<dbReference type="InterPro" id="IPR025933">
    <property type="entry name" value="Beta_defensin_dom"/>
</dbReference>
<comment type="function">
    <text evidence="9">Has antibacterial activity.</text>
</comment>
<protein>
    <recommendedName>
        <fullName evidence="9">Beta-defensin</fullName>
    </recommendedName>
</protein>
<evidence type="ECO:0000259" key="10">
    <source>
        <dbReference type="Pfam" id="PF13841"/>
    </source>
</evidence>
<dbReference type="GO" id="GO:0045087">
    <property type="term" value="P:innate immune response"/>
    <property type="evidence" value="ECO:0007669"/>
    <property type="project" value="InterPro"/>
</dbReference>
<dbReference type="Proteomes" id="UP000233160">
    <property type="component" value="Unassembled WGS sequence"/>
</dbReference>
<dbReference type="AlphaFoldDB" id="A0A2K6EL48"/>
<dbReference type="OMA" id="CRRMCLE"/>
<proteinExistence type="inferred from homology"/>
<feature type="signal peptide" evidence="9">
    <location>
        <begin position="1"/>
        <end position="27"/>
    </location>
</feature>
<evidence type="ECO:0000256" key="4">
    <source>
        <dbReference type="ARBA" id="ARBA00022529"/>
    </source>
</evidence>
<organism evidence="11 12">
    <name type="scientific">Propithecus coquereli</name>
    <name type="common">Coquerel's sifaka</name>
    <name type="synonym">Propithecus verreauxi coquereli</name>
    <dbReference type="NCBI Taxonomy" id="379532"/>
    <lineage>
        <taxon>Eukaryota</taxon>
        <taxon>Metazoa</taxon>
        <taxon>Chordata</taxon>
        <taxon>Craniata</taxon>
        <taxon>Vertebrata</taxon>
        <taxon>Euteleostomi</taxon>
        <taxon>Mammalia</taxon>
        <taxon>Eutheria</taxon>
        <taxon>Euarchontoglires</taxon>
        <taxon>Primates</taxon>
        <taxon>Strepsirrhini</taxon>
        <taxon>Lemuriformes</taxon>
        <taxon>Indriidae</taxon>
        <taxon>Propithecus</taxon>
    </lineage>
</organism>
<feature type="domain" description="Beta-defensin" evidence="10">
    <location>
        <begin position="46"/>
        <end position="74"/>
    </location>
</feature>
<evidence type="ECO:0000256" key="7">
    <source>
        <dbReference type="ARBA" id="ARBA00023022"/>
    </source>
</evidence>
<dbReference type="Pfam" id="PF13841">
    <property type="entry name" value="Defensin_beta_2"/>
    <property type="match status" value="1"/>
</dbReference>
<keyword evidence="7 9" id="KW-0044">Antibiotic</keyword>
<keyword evidence="5 9" id="KW-0732">Signal</keyword>
<reference evidence="11" key="2">
    <citation type="submission" date="2025-09" db="UniProtKB">
        <authorList>
            <consortium name="Ensembl"/>
        </authorList>
    </citation>
    <scope>IDENTIFICATION</scope>
</reference>
<keyword evidence="12" id="KW-1185">Reference proteome</keyword>
<evidence type="ECO:0000313" key="11">
    <source>
        <dbReference type="Ensembl" id="ENSPCOP00000002453.1"/>
    </source>
</evidence>
<evidence type="ECO:0000256" key="9">
    <source>
        <dbReference type="RuleBase" id="RU231113"/>
    </source>
</evidence>
<evidence type="ECO:0000256" key="5">
    <source>
        <dbReference type="ARBA" id="ARBA00022729"/>
    </source>
</evidence>
<dbReference type="GO" id="GO:0005576">
    <property type="term" value="C:extracellular region"/>
    <property type="evidence" value="ECO:0007669"/>
    <property type="project" value="UniProtKB-SubCell"/>
</dbReference>
<dbReference type="STRING" id="379532.ENSPCOP00000002453"/>
<evidence type="ECO:0000256" key="2">
    <source>
        <dbReference type="ARBA" id="ARBA00007371"/>
    </source>
</evidence>
<evidence type="ECO:0000256" key="8">
    <source>
        <dbReference type="ARBA" id="ARBA00023157"/>
    </source>
</evidence>
<evidence type="ECO:0000256" key="6">
    <source>
        <dbReference type="ARBA" id="ARBA00022940"/>
    </source>
</evidence>
<comment type="similarity">
    <text evidence="2 9">Belongs to the beta-defensin family.</text>
</comment>
<evidence type="ECO:0000256" key="3">
    <source>
        <dbReference type="ARBA" id="ARBA00022525"/>
    </source>
</evidence>
<dbReference type="GeneTree" id="ENSGT00390000002317"/>
<name>A0A2K6EL48_PROCO</name>
<evidence type="ECO:0000256" key="1">
    <source>
        <dbReference type="ARBA" id="ARBA00004613"/>
    </source>
</evidence>
<dbReference type="Ensembl" id="ENSPCOT00000008465.1">
    <property type="protein sequence ID" value="ENSPCOP00000002453.1"/>
    <property type="gene ID" value="ENSPCOG00000007468.1"/>
</dbReference>
<dbReference type="GO" id="GO:0042742">
    <property type="term" value="P:defense response to bacterium"/>
    <property type="evidence" value="ECO:0007669"/>
    <property type="project" value="UniProtKB-UniRule"/>
</dbReference>
<keyword evidence="3 9" id="KW-0964">Secreted</keyword>
<accession>A0A2K6EL48</accession>
<feature type="chain" id="PRO_5014212065" description="Beta-defensin" evidence="9">
    <location>
        <begin position="28"/>
        <end position="79"/>
    </location>
</feature>